<dbReference type="InterPro" id="IPR027417">
    <property type="entry name" value="P-loop_NTPase"/>
</dbReference>
<protein>
    <recommendedName>
        <fullName evidence="3">NB-ARC domain-containing protein</fullName>
    </recommendedName>
</protein>
<accession>A0A2K0TQ53</accession>
<proteinExistence type="predicted"/>
<sequence length="342" mass="38887">METLSISDNITTGTLDYTPDVSIDESQYVLPLHHHRVIGKFILKKPNPIRNEDSDDIVAGWAIAIAQREKTLSQEDFTKLQSFSTPDLLLEDIKGGPLDRRNFFRIRRPIQTMKSFLTFFVVTMSPRTLKSSIFWGLVYLLVDVSFDMTEMNNNKLKEDVIEMLEKVTRSLEECKRAHQNTRFDEDLKLILNDAFIALILFWADTVNFMRAYPNGKDEQGTSYDYEREIKKLNGTFDHLKVCATMPESGPNLSVVPSGVPLRSLLPKDLSLPCGKAPYYSDADFYGRQVELEKINSALGSQVDKSDKLFTICGLAGVGKSKLAMAYAKKYARQFDVILWIKA</sequence>
<comment type="caution">
    <text evidence="1">The sequence shown here is derived from an EMBL/GenBank/DDBJ whole genome shotgun (WGS) entry which is preliminary data.</text>
</comment>
<dbReference type="AlphaFoldDB" id="A0A2K0TQ53"/>
<organism evidence="1 2">
    <name type="scientific">Trichoderma gamsii</name>
    <dbReference type="NCBI Taxonomy" id="398673"/>
    <lineage>
        <taxon>Eukaryota</taxon>
        <taxon>Fungi</taxon>
        <taxon>Dikarya</taxon>
        <taxon>Ascomycota</taxon>
        <taxon>Pezizomycotina</taxon>
        <taxon>Sordariomycetes</taxon>
        <taxon>Hypocreomycetidae</taxon>
        <taxon>Hypocreales</taxon>
        <taxon>Hypocreaceae</taxon>
        <taxon>Trichoderma</taxon>
    </lineage>
</organism>
<dbReference type="Proteomes" id="UP000236546">
    <property type="component" value="Unassembled WGS sequence"/>
</dbReference>
<dbReference type="SUPFAM" id="SSF52540">
    <property type="entry name" value="P-loop containing nucleoside triphosphate hydrolases"/>
    <property type="match status" value="1"/>
</dbReference>
<evidence type="ECO:0000313" key="1">
    <source>
        <dbReference type="EMBL" id="PNP47655.1"/>
    </source>
</evidence>
<evidence type="ECO:0008006" key="3">
    <source>
        <dbReference type="Google" id="ProtNLM"/>
    </source>
</evidence>
<name>A0A2K0TQ53_9HYPO</name>
<reference evidence="1 2" key="1">
    <citation type="submission" date="2017-02" db="EMBL/GenBank/DDBJ databases">
        <title>Genomes of Trichoderma spp. with biocontrol activity.</title>
        <authorList>
            <person name="Gardiner D."/>
            <person name="Kazan K."/>
            <person name="Vos C."/>
            <person name="Harvey P."/>
        </authorList>
    </citation>
    <scope>NUCLEOTIDE SEQUENCE [LARGE SCALE GENOMIC DNA]</scope>
    <source>
        <strain evidence="1 2">A5MH</strain>
    </source>
</reference>
<dbReference type="OrthoDB" id="6161812at2759"/>
<dbReference type="EMBL" id="MTYH01000013">
    <property type="protein sequence ID" value="PNP47655.1"/>
    <property type="molecule type" value="Genomic_DNA"/>
</dbReference>
<dbReference type="Gene3D" id="3.40.50.300">
    <property type="entry name" value="P-loop containing nucleotide triphosphate hydrolases"/>
    <property type="match status" value="1"/>
</dbReference>
<evidence type="ECO:0000313" key="2">
    <source>
        <dbReference type="Proteomes" id="UP000236546"/>
    </source>
</evidence>
<gene>
    <name evidence="1" type="ORF">TGAMA5MH_01478</name>
</gene>